<sequence>MGATLPHPVTSKALRRDGDEDYLVGAAEMHGWRKNMEDCMTIRLSLSEKHPNLSMFGVYDGHRGARCSQFLEEHLPGVLGALDDPTDKAQLTSALVQLDQKFLTHKEMKLDGSTCVFALCQSLSGAEGSKKGYKVTVANVGDSRALIIRANGRVVPLTVDHKPDNPTESRRIIMAGGCVQKRRVDGQLALSRAFGDWSYKDNSEIGYHQQKVIAVPDVTNEIMYEGDFLLVCCDGLFEQLSREVVGKRIYNTMTRDGVTDPARAVSDLLDYVLSQGSTDNMSCICVRAVDGREFKGRSSSIEYIPGRFHEYKKEQEFVRAYFADAKKCGYSRQKVMAMIGPPADELDDSQAVVTSTRRSPIQLLGLVIMVGITLFLLPEHRAMISFFMFFIVIGVISKYPM</sequence>
<feature type="transmembrane region" description="Helical" evidence="1">
    <location>
        <begin position="384"/>
        <end position="400"/>
    </location>
</feature>
<dbReference type="GO" id="GO:0004722">
    <property type="term" value="F:protein serine/threonine phosphatase activity"/>
    <property type="evidence" value="ECO:0007669"/>
    <property type="project" value="InterPro"/>
</dbReference>
<proteinExistence type="predicted"/>
<dbReference type="Gene3D" id="3.60.40.10">
    <property type="entry name" value="PPM-type phosphatase domain"/>
    <property type="match status" value="1"/>
</dbReference>
<evidence type="ECO:0000256" key="1">
    <source>
        <dbReference type="SAM" id="Phobius"/>
    </source>
</evidence>
<dbReference type="CDD" id="cd00143">
    <property type="entry name" value="PP2Cc"/>
    <property type="match status" value="1"/>
</dbReference>
<dbReference type="PANTHER" id="PTHR13832">
    <property type="entry name" value="PROTEIN PHOSPHATASE 2C"/>
    <property type="match status" value="1"/>
</dbReference>
<dbReference type="PROSITE" id="PS51746">
    <property type="entry name" value="PPM_2"/>
    <property type="match status" value="1"/>
</dbReference>
<evidence type="ECO:0000313" key="3">
    <source>
        <dbReference type="EMBL" id="CAE0657986.1"/>
    </source>
</evidence>
<gene>
    <name evidence="3" type="ORF">LGLO00237_LOCUS9555</name>
</gene>
<dbReference type="EMBL" id="HBIV01012965">
    <property type="protein sequence ID" value="CAE0657986.1"/>
    <property type="molecule type" value="Transcribed_RNA"/>
</dbReference>
<reference evidence="3" key="1">
    <citation type="submission" date="2021-01" db="EMBL/GenBank/DDBJ databases">
        <authorList>
            <person name="Corre E."/>
            <person name="Pelletier E."/>
            <person name="Niang G."/>
            <person name="Scheremetjew M."/>
            <person name="Finn R."/>
            <person name="Kale V."/>
            <person name="Holt S."/>
            <person name="Cochrane G."/>
            <person name="Meng A."/>
            <person name="Brown T."/>
            <person name="Cohen L."/>
        </authorList>
    </citation>
    <scope>NUCLEOTIDE SEQUENCE</scope>
    <source>
        <strain evidence="3">CCCM811</strain>
    </source>
</reference>
<dbReference type="Pfam" id="PF00481">
    <property type="entry name" value="PP2C"/>
    <property type="match status" value="1"/>
</dbReference>
<keyword evidence="1" id="KW-1133">Transmembrane helix</keyword>
<organism evidence="3">
    <name type="scientific">Lotharella globosa</name>
    <dbReference type="NCBI Taxonomy" id="91324"/>
    <lineage>
        <taxon>Eukaryota</taxon>
        <taxon>Sar</taxon>
        <taxon>Rhizaria</taxon>
        <taxon>Cercozoa</taxon>
        <taxon>Chlorarachniophyceae</taxon>
        <taxon>Lotharella</taxon>
    </lineage>
</organism>
<accession>A0A7S3YPM2</accession>
<dbReference type="AlphaFoldDB" id="A0A7S3YPM2"/>
<evidence type="ECO:0000259" key="2">
    <source>
        <dbReference type="PROSITE" id="PS51746"/>
    </source>
</evidence>
<dbReference type="SUPFAM" id="SSF81606">
    <property type="entry name" value="PP2C-like"/>
    <property type="match status" value="1"/>
</dbReference>
<name>A0A7S3YPM2_9EUKA</name>
<dbReference type="InterPro" id="IPR015655">
    <property type="entry name" value="PP2C"/>
</dbReference>
<dbReference type="InterPro" id="IPR001932">
    <property type="entry name" value="PPM-type_phosphatase-like_dom"/>
</dbReference>
<dbReference type="SMART" id="SM00332">
    <property type="entry name" value="PP2Cc"/>
    <property type="match status" value="1"/>
</dbReference>
<protein>
    <recommendedName>
        <fullName evidence="2">PPM-type phosphatase domain-containing protein</fullName>
    </recommendedName>
</protein>
<feature type="domain" description="PPM-type phosphatase" evidence="2">
    <location>
        <begin position="23"/>
        <end position="288"/>
    </location>
</feature>
<keyword evidence="1" id="KW-0812">Transmembrane</keyword>
<dbReference type="InterPro" id="IPR036457">
    <property type="entry name" value="PPM-type-like_dom_sf"/>
</dbReference>
<keyword evidence="1" id="KW-0472">Membrane</keyword>
<dbReference type="PANTHER" id="PTHR13832:SF847">
    <property type="entry name" value="PHOSPHATASE 2C, PUTATIVE-RELATED"/>
    <property type="match status" value="1"/>
</dbReference>